<dbReference type="NCBIfam" id="TIGR00613">
    <property type="entry name" value="reco"/>
    <property type="match status" value="1"/>
</dbReference>
<sequence length="223" mass="25097">MAKRARRPKSPFGSGLERLSHVRMAYFQRESHELVNLDSCELIRSQFDLASDYQASIALDFFAEATDLLLPAGEASERFFRLLVAVLESLRPPAEDRVWRAVTYFSLWAVRLSGWLPELHVCLSCGSLLDDPESPERAFFGRGRSGLICGHCRRLLGAGNTWELSRESREIVGKILHQPVAQLGEQSWTQATAADLRRFLVQQMESHAERRLVTVPVLEGSSG</sequence>
<dbReference type="STRING" id="234267.Acid_7207"/>
<keyword evidence="3" id="KW-0233">DNA recombination</keyword>
<dbReference type="GO" id="GO:0043590">
    <property type="term" value="C:bacterial nucleoid"/>
    <property type="evidence" value="ECO:0007669"/>
    <property type="project" value="TreeGrafter"/>
</dbReference>
<dbReference type="GO" id="GO:0006302">
    <property type="term" value="P:double-strand break repair"/>
    <property type="evidence" value="ECO:0007669"/>
    <property type="project" value="TreeGrafter"/>
</dbReference>
<evidence type="ECO:0000256" key="4">
    <source>
        <dbReference type="ARBA" id="ARBA00033409"/>
    </source>
</evidence>
<dbReference type="InParanoid" id="Q01QF2"/>
<dbReference type="AlphaFoldDB" id="Q01QF2"/>
<dbReference type="InterPro" id="IPR037278">
    <property type="entry name" value="ARFGAP/RecO"/>
</dbReference>
<dbReference type="SUPFAM" id="SSF57863">
    <property type="entry name" value="ArfGap/RecO-like zinc finger"/>
    <property type="match status" value="1"/>
</dbReference>
<comment type="similarity">
    <text evidence="1">Belongs to the RecO family.</text>
</comment>
<gene>
    <name evidence="5" type="ordered locus">Acid_7207</name>
</gene>
<proteinExistence type="inferred from homology"/>
<dbReference type="eggNOG" id="COG1381">
    <property type="taxonomic scope" value="Bacteria"/>
</dbReference>
<reference evidence="5" key="1">
    <citation type="submission" date="2006-10" db="EMBL/GenBank/DDBJ databases">
        <title>Complete sequence of Solibacter usitatus Ellin6076.</title>
        <authorList>
            <consortium name="US DOE Joint Genome Institute"/>
            <person name="Copeland A."/>
            <person name="Lucas S."/>
            <person name="Lapidus A."/>
            <person name="Barry K."/>
            <person name="Detter J.C."/>
            <person name="Glavina del Rio T."/>
            <person name="Hammon N."/>
            <person name="Israni S."/>
            <person name="Dalin E."/>
            <person name="Tice H."/>
            <person name="Pitluck S."/>
            <person name="Thompson L.S."/>
            <person name="Brettin T."/>
            <person name="Bruce D."/>
            <person name="Han C."/>
            <person name="Tapia R."/>
            <person name="Gilna P."/>
            <person name="Schmutz J."/>
            <person name="Larimer F."/>
            <person name="Land M."/>
            <person name="Hauser L."/>
            <person name="Kyrpides N."/>
            <person name="Mikhailova N."/>
            <person name="Janssen P.H."/>
            <person name="Kuske C.R."/>
            <person name="Richardson P."/>
        </authorList>
    </citation>
    <scope>NUCLEOTIDE SEQUENCE</scope>
    <source>
        <strain evidence="5">Ellin6076</strain>
    </source>
</reference>
<dbReference type="Gene3D" id="1.20.1440.120">
    <property type="entry name" value="Recombination protein O, C-terminal domain"/>
    <property type="match status" value="1"/>
</dbReference>
<name>Q01QF2_SOLUE</name>
<dbReference type="EMBL" id="CP000473">
    <property type="protein sequence ID" value="ABJ88118.1"/>
    <property type="molecule type" value="Genomic_DNA"/>
</dbReference>
<dbReference type="GO" id="GO:0006310">
    <property type="term" value="P:DNA recombination"/>
    <property type="evidence" value="ECO:0007669"/>
    <property type="project" value="UniProtKB-KW"/>
</dbReference>
<evidence type="ECO:0000256" key="2">
    <source>
        <dbReference type="ARBA" id="ARBA00021310"/>
    </source>
</evidence>
<dbReference type="HOGENOM" id="CLU_066632_1_0_0"/>
<evidence type="ECO:0000256" key="3">
    <source>
        <dbReference type="ARBA" id="ARBA00023172"/>
    </source>
</evidence>
<dbReference type="Pfam" id="PF02565">
    <property type="entry name" value="RecO_C"/>
    <property type="match status" value="1"/>
</dbReference>
<evidence type="ECO:0000256" key="1">
    <source>
        <dbReference type="ARBA" id="ARBA00007452"/>
    </source>
</evidence>
<evidence type="ECO:0000313" key="5">
    <source>
        <dbReference type="EMBL" id="ABJ88118.1"/>
    </source>
</evidence>
<dbReference type="InterPro" id="IPR012340">
    <property type="entry name" value="NA-bd_OB-fold"/>
</dbReference>
<accession>Q01QF2</accession>
<protein>
    <recommendedName>
        <fullName evidence="2">DNA repair protein RecO</fullName>
    </recommendedName>
    <alternativeName>
        <fullName evidence="4">Recombination protein O</fullName>
    </alternativeName>
</protein>
<organism evidence="5">
    <name type="scientific">Solibacter usitatus (strain Ellin6076)</name>
    <dbReference type="NCBI Taxonomy" id="234267"/>
    <lineage>
        <taxon>Bacteria</taxon>
        <taxon>Pseudomonadati</taxon>
        <taxon>Acidobacteriota</taxon>
        <taxon>Terriglobia</taxon>
        <taxon>Bryobacterales</taxon>
        <taxon>Solibacteraceae</taxon>
        <taxon>Candidatus Solibacter</taxon>
    </lineage>
</organism>
<dbReference type="Gene3D" id="2.40.50.140">
    <property type="entry name" value="Nucleic acid-binding proteins"/>
    <property type="match status" value="1"/>
</dbReference>
<dbReference type="KEGG" id="sus:Acid_7207"/>
<dbReference type="InterPro" id="IPR003717">
    <property type="entry name" value="RecO"/>
</dbReference>
<dbReference type="PANTHER" id="PTHR33991:SF1">
    <property type="entry name" value="DNA REPAIR PROTEIN RECO"/>
    <property type="match status" value="1"/>
</dbReference>
<dbReference type="PANTHER" id="PTHR33991">
    <property type="entry name" value="DNA REPAIR PROTEIN RECO"/>
    <property type="match status" value="1"/>
</dbReference>
<dbReference type="InterPro" id="IPR042242">
    <property type="entry name" value="RecO_C"/>
</dbReference>